<dbReference type="AlphaFoldDB" id="A0A7C1CVE5"/>
<evidence type="ECO:0000313" key="2">
    <source>
        <dbReference type="EMBL" id="HDP77755.1"/>
    </source>
</evidence>
<dbReference type="InterPro" id="IPR000182">
    <property type="entry name" value="GNAT_dom"/>
</dbReference>
<dbReference type="Proteomes" id="UP000886198">
    <property type="component" value="Unassembled WGS sequence"/>
</dbReference>
<accession>A0A7C1CVE5</accession>
<dbReference type="InterPro" id="IPR016181">
    <property type="entry name" value="Acyl_CoA_acyltransferase"/>
</dbReference>
<proteinExistence type="predicted"/>
<gene>
    <name evidence="2" type="ORF">ENN47_06160</name>
</gene>
<dbReference type="Pfam" id="PF00583">
    <property type="entry name" value="Acetyltransf_1"/>
    <property type="match status" value="1"/>
</dbReference>
<name>A0A7C1CVE5_9BACT</name>
<dbReference type="PANTHER" id="PTHR43072:SF60">
    <property type="entry name" value="L-2,4-DIAMINOBUTYRIC ACID ACETYLTRANSFERASE"/>
    <property type="match status" value="1"/>
</dbReference>
<comment type="caution">
    <text evidence="2">The sequence shown here is derived from an EMBL/GenBank/DDBJ whole genome shotgun (WGS) entry which is preliminary data.</text>
</comment>
<evidence type="ECO:0000259" key="1">
    <source>
        <dbReference type="PROSITE" id="PS51186"/>
    </source>
</evidence>
<reference evidence="2" key="1">
    <citation type="journal article" date="2020" name="mSystems">
        <title>Genome- and Community-Level Interaction Insights into Carbon Utilization and Element Cycling Functions of Hydrothermarchaeota in Hydrothermal Sediment.</title>
        <authorList>
            <person name="Zhou Z."/>
            <person name="Liu Y."/>
            <person name="Xu W."/>
            <person name="Pan J."/>
            <person name="Luo Z.H."/>
            <person name="Li M."/>
        </authorList>
    </citation>
    <scope>NUCLEOTIDE SEQUENCE [LARGE SCALE GENOMIC DNA]</scope>
    <source>
        <strain evidence="2">SpSt-1179</strain>
    </source>
</reference>
<feature type="domain" description="N-acetyltransferase" evidence="1">
    <location>
        <begin position="1"/>
        <end position="141"/>
    </location>
</feature>
<dbReference type="GO" id="GO:0016747">
    <property type="term" value="F:acyltransferase activity, transferring groups other than amino-acyl groups"/>
    <property type="evidence" value="ECO:0007669"/>
    <property type="project" value="InterPro"/>
</dbReference>
<dbReference type="EMBL" id="DSBT01000175">
    <property type="protein sequence ID" value="HDP77755.1"/>
    <property type="molecule type" value="Genomic_DNA"/>
</dbReference>
<dbReference type="PANTHER" id="PTHR43072">
    <property type="entry name" value="N-ACETYLTRANSFERASE"/>
    <property type="match status" value="1"/>
</dbReference>
<dbReference type="PROSITE" id="PS51186">
    <property type="entry name" value="GNAT"/>
    <property type="match status" value="1"/>
</dbReference>
<organism evidence="2">
    <name type="scientific">Mesotoga infera</name>
    <dbReference type="NCBI Taxonomy" id="1236046"/>
    <lineage>
        <taxon>Bacteria</taxon>
        <taxon>Thermotogati</taxon>
        <taxon>Thermotogota</taxon>
        <taxon>Thermotogae</taxon>
        <taxon>Kosmotogales</taxon>
        <taxon>Kosmotogaceae</taxon>
        <taxon>Mesotoga</taxon>
    </lineage>
</organism>
<sequence>MIKRLRRADRLRVKEIVETIWEGDDYIPQVFEKWVRDPSCHFMGLWKGGKLIGIDNLRLFSRKVGWMEGMRIDPLYQGRGFGREMGGEMLKLAESLGLERLYFSTYFDNTASIKMNEAFGFRRIAVFTNLQKEIGELTPCPINLLESDEIPEIDDHISEDWMFIPKEISNKRRFLNDPVRLVGGANWAVVSRNSKSKGCLDINFICMADEDGVENFLKELLYYSRAKSFFRIHAMVSESFDLGPFLSNGFRPFERVRDVFLYYADVSSLRV</sequence>
<dbReference type="SUPFAM" id="SSF55729">
    <property type="entry name" value="Acyl-CoA N-acyltransferases (Nat)"/>
    <property type="match status" value="1"/>
</dbReference>
<protein>
    <submittedName>
        <fullName evidence="2">GNAT family N-acetyltransferase</fullName>
    </submittedName>
</protein>
<dbReference type="Gene3D" id="3.40.630.30">
    <property type="match status" value="1"/>
</dbReference>
<dbReference type="CDD" id="cd04301">
    <property type="entry name" value="NAT_SF"/>
    <property type="match status" value="1"/>
</dbReference>